<dbReference type="GO" id="GO:0004619">
    <property type="term" value="F:phosphoglycerate mutase activity"/>
    <property type="evidence" value="ECO:0007669"/>
    <property type="project" value="UniProtKB-EC"/>
</dbReference>
<dbReference type="InterPro" id="IPR001345">
    <property type="entry name" value="PG/BPGM_mutase_AS"/>
</dbReference>
<keyword evidence="3 5" id="KW-0324">Glycolysis</keyword>
<evidence type="ECO:0000256" key="3">
    <source>
        <dbReference type="ARBA" id="ARBA00023152"/>
    </source>
</evidence>
<accession>A0ABS9V5G1</accession>
<keyword evidence="4 5" id="KW-0413">Isomerase</keyword>
<feature type="site" description="Transition state stabilizer" evidence="5">
    <location>
        <position position="154"/>
    </location>
</feature>
<dbReference type="HAMAP" id="MF_01039">
    <property type="entry name" value="PGAM_GpmA"/>
    <property type="match status" value="1"/>
</dbReference>
<dbReference type="SMART" id="SM00855">
    <property type="entry name" value="PGAM"/>
    <property type="match status" value="1"/>
</dbReference>
<dbReference type="PIRSF" id="PIRSF000709">
    <property type="entry name" value="6PFK_2-Ptase"/>
    <property type="match status" value="1"/>
</dbReference>
<comment type="similarity">
    <text evidence="1 5">Belongs to the phosphoglycerate mutase family. BPG-dependent PGAM subfamily.</text>
</comment>
<dbReference type="PROSITE" id="PS00175">
    <property type="entry name" value="PG_MUTASE"/>
    <property type="match status" value="1"/>
</dbReference>
<dbReference type="InterPro" id="IPR005952">
    <property type="entry name" value="Phosphogly_mut1"/>
</dbReference>
<feature type="binding site" evidence="5">
    <location>
        <begin position="155"/>
        <end position="156"/>
    </location>
    <ligand>
        <name>substrate</name>
    </ligand>
</feature>
<dbReference type="InterPro" id="IPR013078">
    <property type="entry name" value="His_Pase_superF_clade-1"/>
</dbReference>
<dbReference type="Pfam" id="PF00300">
    <property type="entry name" value="His_Phos_1"/>
    <property type="match status" value="1"/>
</dbReference>
<feature type="binding site" evidence="5">
    <location>
        <position position="58"/>
    </location>
    <ligand>
        <name>substrate</name>
    </ligand>
</feature>
<reference evidence="7" key="1">
    <citation type="submission" date="2022-03" db="EMBL/GenBank/DDBJ databases">
        <title>De novo assembled genomes of Belliella spp. (Cyclobacteriaceae) strains.</title>
        <authorList>
            <person name="Szabo A."/>
            <person name="Korponai K."/>
            <person name="Felfoldi T."/>
        </authorList>
    </citation>
    <scope>NUCLEOTIDE SEQUENCE</scope>
    <source>
        <strain evidence="7">DSM 111904</strain>
    </source>
</reference>
<feature type="active site" description="Tele-phosphohistidine intermediate" evidence="5">
    <location>
        <position position="9"/>
    </location>
</feature>
<dbReference type="RefSeq" id="WP_241350087.1">
    <property type="nucleotide sequence ID" value="NZ_JAKZGP010000096.1"/>
</dbReference>
<dbReference type="SUPFAM" id="SSF53254">
    <property type="entry name" value="Phosphoglycerate mutase-like"/>
    <property type="match status" value="1"/>
</dbReference>
<dbReference type="Proteomes" id="UP001165489">
    <property type="component" value="Unassembled WGS sequence"/>
</dbReference>
<dbReference type="CDD" id="cd07067">
    <property type="entry name" value="HP_PGM_like"/>
    <property type="match status" value="1"/>
</dbReference>
<gene>
    <name evidence="5" type="primary">gpmA</name>
    <name evidence="7" type="ORF">MM239_19885</name>
</gene>
<name>A0ABS9V5G1_9BACT</name>
<dbReference type="InterPro" id="IPR029033">
    <property type="entry name" value="His_PPase_superfam"/>
</dbReference>
<comment type="pathway">
    <text evidence="5 6">Carbohydrate degradation; glycolysis; pyruvate from D-glyceraldehyde 3-phosphate: step 3/5.</text>
</comment>
<keyword evidence="2 5" id="KW-0312">Gluconeogenesis</keyword>
<dbReference type="Gene3D" id="3.40.50.1240">
    <property type="entry name" value="Phosphoglycerate mutase-like"/>
    <property type="match status" value="1"/>
</dbReference>
<proteinExistence type="inferred from homology"/>
<feature type="binding site" evidence="5">
    <location>
        <position position="95"/>
    </location>
    <ligand>
        <name>substrate</name>
    </ligand>
</feature>
<evidence type="ECO:0000256" key="5">
    <source>
        <dbReference type="HAMAP-Rule" id="MF_01039"/>
    </source>
</evidence>
<dbReference type="PANTHER" id="PTHR11931">
    <property type="entry name" value="PHOSPHOGLYCERATE MUTASE"/>
    <property type="match status" value="1"/>
</dbReference>
<evidence type="ECO:0000256" key="2">
    <source>
        <dbReference type="ARBA" id="ARBA00022432"/>
    </source>
</evidence>
<evidence type="ECO:0000256" key="4">
    <source>
        <dbReference type="ARBA" id="ARBA00023235"/>
    </source>
</evidence>
<protein>
    <recommendedName>
        <fullName evidence="5 6">2,3-bisphosphoglycerate-dependent phosphoglycerate mutase</fullName>
        <shortName evidence="5">BPG-dependent PGAM</shortName>
        <shortName evidence="5">PGAM</shortName>
        <shortName evidence="5">Phosphoglyceromutase</shortName>
        <shortName evidence="5">dPGM</shortName>
        <ecNumber evidence="5 6">5.4.2.11</ecNumber>
    </recommendedName>
</protein>
<evidence type="ECO:0000313" key="8">
    <source>
        <dbReference type="Proteomes" id="UP001165489"/>
    </source>
</evidence>
<evidence type="ECO:0000313" key="7">
    <source>
        <dbReference type="EMBL" id="MCH7411657.1"/>
    </source>
</evidence>
<dbReference type="NCBIfam" id="TIGR01258">
    <property type="entry name" value="pgm_1"/>
    <property type="match status" value="2"/>
</dbReference>
<feature type="active site" description="Proton donor/acceptor" evidence="5">
    <location>
        <position position="84"/>
    </location>
</feature>
<feature type="binding site" evidence="5">
    <location>
        <begin position="8"/>
        <end position="15"/>
    </location>
    <ligand>
        <name>substrate</name>
    </ligand>
</feature>
<dbReference type="EC" id="5.4.2.11" evidence="5 6"/>
<organism evidence="7 8">
    <name type="scientific">Belliella filtrata</name>
    <dbReference type="NCBI Taxonomy" id="2923435"/>
    <lineage>
        <taxon>Bacteria</taxon>
        <taxon>Pseudomonadati</taxon>
        <taxon>Bacteroidota</taxon>
        <taxon>Cytophagia</taxon>
        <taxon>Cytophagales</taxon>
        <taxon>Cyclobacteriaceae</taxon>
        <taxon>Belliella</taxon>
    </lineage>
</organism>
<feature type="binding site" evidence="5">
    <location>
        <begin position="21"/>
        <end position="22"/>
    </location>
    <ligand>
        <name>substrate</name>
    </ligand>
</feature>
<evidence type="ECO:0000256" key="6">
    <source>
        <dbReference type="RuleBase" id="RU004512"/>
    </source>
</evidence>
<feature type="binding site" evidence="5">
    <location>
        <begin position="84"/>
        <end position="87"/>
    </location>
    <ligand>
        <name>substrate</name>
    </ligand>
</feature>
<feature type="binding site" evidence="5">
    <location>
        <begin position="111"/>
        <end position="112"/>
    </location>
    <ligand>
        <name>substrate</name>
    </ligand>
</feature>
<keyword evidence="8" id="KW-1185">Reference proteome</keyword>
<comment type="caution">
    <text evidence="7">The sequence shown here is derived from an EMBL/GenBank/DDBJ whole genome shotgun (WGS) entry which is preliminary data.</text>
</comment>
<dbReference type="EMBL" id="JAKZGP010000096">
    <property type="protein sequence ID" value="MCH7411657.1"/>
    <property type="molecule type" value="Genomic_DNA"/>
</dbReference>
<comment type="catalytic activity">
    <reaction evidence="5 6">
        <text>(2R)-2-phosphoglycerate = (2R)-3-phosphoglycerate</text>
        <dbReference type="Rhea" id="RHEA:15901"/>
        <dbReference type="ChEBI" id="CHEBI:58272"/>
        <dbReference type="ChEBI" id="CHEBI:58289"/>
        <dbReference type="EC" id="5.4.2.11"/>
    </reaction>
</comment>
<evidence type="ECO:0000256" key="1">
    <source>
        <dbReference type="ARBA" id="ARBA00006717"/>
    </source>
</evidence>
<comment type="function">
    <text evidence="5 6">Catalyzes the interconversion of 2-phosphoglycerate and 3-phosphoglycerate.</text>
</comment>
<sequence>MPTLILLRHGQSTWNLENRFTGTIDVELSPLGIIEAKQAGFLLKNYVINKAFSSVLKRAIDTLEIILQLIGKNIPVIRSAALNERNYGDLQGLNKTEIEEKYGKEKFLLWRRSFETIPPNGENLHTTYDRVVPYYKNTIMPELIQGNNILIVAHGNSLRALIMYLENIDGNKITEISIATGNPRVYQYNNDLNLLNVNYLLEENQTIY</sequence>